<evidence type="ECO:0000313" key="2">
    <source>
        <dbReference type="EMBL" id="MDX5931395.1"/>
    </source>
</evidence>
<keyword evidence="1" id="KW-0812">Transmembrane</keyword>
<sequence>MSVKALTLGAVFRNHTSQSIKMMTEVCKADQRGVTALEYAMIAGLIAAVIAGGVTTLGTHLNTAYNSTRAAF</sequence>
<dbReference type="EMBL" id="JAWXYB010000018">
    <property type="protein sequence ID" value="MDX5931395.1"/>
    <property type="molecule type" value="Genomic_DNA"/>
</dbReference>
<dbReference type="AlphaFoldDB" id="A0AAW9DRQ8"/>
<dbReference type="RefSeq" id="WP_319614309.1">
    <property type="nucleotide sequence ID" value="NZ_JAWXYB010000018.1"/>
</dbReference>
<proteinExistence type="predicted"/>
<comment type="caution">
    <text evidence="2">The sequence shown here is derived from an EMBL/GenBank/DDBJ whole genome shotgun (WGS) entry which is preliminary data.</text>
</comment>
<reference evidence="2 3" key="1">
    <citation type="submission" date="2023-11" db="EMBL/GenBank/DDBJ databases">
        <title>MicrobeMod: A computational toolkit for identifying prokaryotic methylation and restriction-modification with nanopore sequencing.</title>
        <authorList>
            <person name="Crits-Christoph A."/>
            <person name="Kang S.C."/>
            <person name="Lee H."/>
            <person name="Ostrov N."/>
        </authorList>
    </citation>
    <scope>NUCLEOTIDE SEQUENCE [LARGE SCALE GENOMIC DNA]</scope>
    <source>
        <strain evidence="2 3">DSMZ 700</strain>
    </source>
</reference>
<dbReference type="Pfam" id="PF04964">
    <property type="entry name" value="Flp_Fap"/>
    <property type="match status" value="1"/>
</dbReference>
<dbReference type="Proteomes" id="UP001279553">
    <property type="component" value="Unassembled WGS sequence"/>
</dbReference>
<feature type="transmembrane region" description="Helical" evidence="1">
    <location>
        <begin position="39"/>
        <end position="59"/>
    </location>
</feature>
<keyword evidence="3" id="KW-1185">Reference proteome</keyword>
<gene>
    <name evidence="2" type="ORF">SIL87_11510</name>
</gene>
<keyword evidence="1" id="KW-1133">Transmembrane helix</keyword>
<name>A0AAW9DRQ8_ACIAO</name>
<accession>A0AAW9DRQ8</accession>
<evidence type="ECO:0000256" key="1">
    <source>
        <dbReference type="SAM" id="Phobius"/>
    </source>
</evidence>
<dbReference type="InterPro" id="IPR007047">
    <property type="entry name" value="Flp_Fap"/>
</dbReference>
<protein>
    <submittedName>
        <fullName evidence="2">Flp family type IVb pilin</fullName>
    </submittedName>
</protein>
<keyword evidence="1" id="KW-0472">Membrane</keyword>
<organism evidence="2 3">
    <name type="scientific">Acidiphilium acidophilum</name>
    <name type="common">Thiobacillus acidophilus</name>
    <dbReference type="NCBI Taxonomy" id="76588"/>
    <lineage>
        <taxon>Bacteria</taxon>
        <taxon>Pseudomonadati</taxon>
        <taxon>Pseudomonadota</taxon>
        <taxon>Alphaproteobacteria</taxon>
        <taxon>Acetobacterales</taxon>
        <taxon>Acidocellaceae</taxon>
        <taxon>Acidiphilium</taxon>
    </lineage>
</organism>
<evidence type="ECO:0000313" key="3">
    <source>
        <dbReference type="Proteomes" id="UP001279553"/>
    </source>
</evidence>